<evidence type="ECO:0000256" key="1">
    <source>
        <dbReference type="SAM" id="MobiDB-lite"/>
    </source>
</evidence>
<evidence type="ECO:0000313" key="3">
    <source>
        <dbReference type="EMBL" id="KAI3438226.1"/>
    </source>
</evidence>
<keyword evidence="4" id="KW-1185">Reference proteome</keyword>
<evidence type="ECO:0000256" key="2">
    <source>
        <dbReference type="SAM" id="Phobius"/>
    </source>
</evidence>
<protein>
    <submittedName>
        <fullName evidence="3">Uncharacterized protein</fullName>
    </submittedName>
</protein>
<reference evidence="3" key="1">
    <citation type="journal article" date="2019" name="Plant J.">
        <title>Chlorella vulgaris genome assembly and annotation reveals the molecular basis for metabolic acclimation to high light conditions.</title>
        <authorList>
            <person name="Cecchin M."/>
            <person name="Marcolungo L."/>
            <person name="Rossato M."/>
            <person name="Girolomoni L."/>
            <person name="Cosentino E."/>
            <person name="Cuine S."/>
            <person name="Li-Beisson Y."/>
            <person name="Delledonne M."/>
            <person name="Ballottari M."/>
        </authorList>
    </citation>
    <scope>NUCLEOTIDE SEQUENCE</scope>
    <source>
        <strain evidence="3">211/11P</strain>
    </source>
</reference>
<evidence type="ECO:0000313" key="4">
    <source>
        <dbReference type="Proteomes" id="UP001055712"/>
    </source>
</evidence>
<feature type="transmembrane region" description="Helical" evidence="2">
    <location>
        <begin position="83"/>
        <end position="101"/>
    </location>
</feature>
<sequence length="125" mass="13422">MMTSCVARAQCAALPAALSGARRASPQRLQLTSRKLRLRCSASGNPEGQQQEQQPETPLKPPTPPTQAQPVDMAKAPNALGPVGNFFMATLLILLCGLSLLSTVGRQFQEDLVPLTQEQIQASQR</sequence>
<accession>A0A9D4TZP2</accession>
<reference evidence="3" key="2">
    <citation type="submission" date="2020-11" db="EMBL/GenBank/DDBJ databases">
        <authorList>
            <person name="Cecchin M."/>
            <person name="Marcolungo L."/>
            <person name="Rossato M."/>
            <person name="Girolomoni L."/>
            <person name="Cosentino E."/>
            <person name="Cuine S."/>
            <person name="Li-Beisson Y."/>
            <person name="Delledonne M."/>
            <person name="Ballottari M."/>
        </authorList>
    </citation>
    <scope>NUCLEOTIDE SEQUENCE</scope>
    <source>
        <strain evidence="3">211/11P</strain>
        <tissue evidence="3">Whole cell</tissue>
    </source>
</reference>
<keyword evidence="2" id="KW-0812">Transmembrane</keyword>
<gene>
    <name evidence="3" type="ORF">D9Q98_000663</name>
</gene>
<feature type="region of interest" description="Disordered" evidence="1">
    <location>
        <begin position="40"/>
        <end position="76"/>
    </location>
</feature>
<name>A0A9D4TZP2_CHLVU</name>
<feature type="compositionally biased region" description="Low complexity" evidence="1">
    <location>
        <begin position="46"/>
        <end position="57"/>
    </location>
</feature>
<dbReference type="AlphaFoldDB" id="A0A9D4TZP2"/>
<dbReference type="Proteomes" id="UP001055712">
    <property type="component" value="Unassembled WGS sequence"/>
</dbReference>
<organism evidence="3 4">
    <name type="scientific">Chlorella vulgaris</name>
    <name type="common">Green alga</name>
    <dbReference type="NCBI Taxonomy" id="3077"/>
    <lineage>
        <taxon>Eukaryota</taxon>
        <taxon>Viridiplantae</taxon>
        <taxon>Chlorophyta</taxon>
        <taxon>core chlorophytes</taxon>
        <taxon>Trebouxiophyceae</taxon>
        <taxon>Chlorellales</taxon>
        <taxon>Chlorellaceae</taxon>
        <taxon>Chlorella clade</taxon>
        <taxon>Chlorella</taxon>
    </lineage>
</organism>
<keyword evidence="2" id="KW-1133">Transmembrane helix</keyword>
<comment type="caution">
    <text evidence="3">The sequence shown here is derived from an EMBL/GenBank/DDBJ whole genome shotgun (WGS) entry which is preliminary data.</text>
</comment>
<dbReference type="EMBL" id="SIDB01000001">
    <property type="protein sequence ID" value="KAI3438226.1"/>
    <property type="molecule type" value="Genomic_DNA"/>
</dbReference>
<feature type="compositionally biased region" description="Pro residues" evidence="1">
    <location>
        <begin position="58"/>
        <end position="67"/>
    </location>
</feature>
<keyword evidence="2" id="KW-0472">Membrane</keyword>
<proteinExistence type="predicted"/>